<accession>A0A916N9X5</accession>
<dbReference type="KEGG" id="ptan:CRYO30217_01077"/>
<feature type="region of interest" description="Disordered" evidence="2">
    <location>
        <begin position="601"/>
        <end position="622"/>
    </location>
</feature>
<protein>
    <submittedName>
        <fullName evidence="3">Uncharacterized protein</fullName>
    </submittedName>
</protein>
<dbReference type="Proteomes" id="UP000683507">
    <property type="component" value="Chromosome"/>
</dbReference>
<keyword evidence="4" id="KW-1185">Reference proteome</keyword>
<dbReference type="AlphaFoldDB" id="A0A916N9X5"/>
<name>A0A916N9X5_9FLAO</name>
<dbReference type="EMBL" id="OU015584">
    <property type="protein sequence ID" value="CAG5079809.1"/>
    <property type="molecule type" value="Genomic_DNA"/>
</dbReference>
<sequence length="774" mass="90130">MNRLLGLLVLFFIGTNLLAQSVMLTAEENARMYHVVQKSPVLKRNLNTFFSYSGDTVYFKYFDSEDQLDSIVDYDSIVQHIIYKPSLLQVDHYGLANSSTGLLTELASKMALYQLYRELKDRDKEHPEGYTDKAYEYFMDTLVLKLPNEVTRRKNGIDVPSKQINDLINPNYFFNQRVTALLGIQSLEQVRHKTVIEAINYATRSYLQFKGKEYFSKICHNRPEFETNLLACGDGSNTYGLLDEREKIYKHKNELGDPVGLGLFTYKPKFITVGDNRQQLVPEQSSVISFDPIEKNYTNLHFSLWGFNREQQTTVAVYREDNMYLLYANKLTKELSPDTTFGKGTTLQSLIKQLEEFAIPKVDEEINGEDGVRARLDNRDTSHHECLMEIMETEMELSDLRYNGLKNKKKTKKAQDHLAWLYSRKKTIEKQQKELIEHLKDAEERYARLVERLMELKSYINYHELKYTHFGYVYTFEDGVTFNANTQDLVFPDTTNIKDIEIRLITFGSDAMSQHVDEIQLLTSISKGKPQDFSLHDFSLTFSDLFNSDDYKLDQLSLSPKEHFELSKLLNTILTEKTELVFDLEGNGIGVLMDGKVVDAKENEEDEYPGETPEEKKNSRESEAYKPLRVSYLDFTKKDLTLNLRVASFTDPVRSKFSYRVGGLNDFKQQYDSITDNQLLSAFRTFHLTEQFCRLMWQSTHNDFDKKEASKINNEIKNALYKSKVDMNGLKLRYADYAKLAHPNSDYYDLVVKELEKKDLEIREKLGYKDKKKK</sequence>
<evidence type="ECO:0000313" key="4">
    <source>
        <dbReference type="Proteomes" id="UP000683507"/>
    </source>
</evidence>
<keyword evidence="1" id="KW-0175">Coiled coil</keyword>
<feature type="compositionally biased region" description="Basic and acidic residues" evidence="2">
    <location>
        <begin position="613"/>
        <end position="622"/>
    </location>
</feature>
<dbReference type="RefSeq" id="WP_258541295.1">
    <property type="nucleotide sequence ID" value="NZ_OU015584.1"/>
</dbReference>
<organism evidence="3 4">
    <name type="scientific">Parvicella tangerina</name>
    <dbReference type="NCBI Taxonomy" id="2829795"/>
    <lineage>
        <taxon>Bacteria</taxon>
        <taxon>Pseudomonadati</taxon>
        <taxon>Bacteroidota</taxon>
        <taxon>Flavobacteriia</taxon>
        <taxon>Flavobacteriales</taxon>
        <taxon>Parvicellaceae</taxon>
        <taxon>Parvicella</taxon>
    </lineage>
</organism>
<evidence type="ECO:0000313" key="3">
    <source>
        <dbReference type="EMBL" id="CAG5079809.1"/>
    </source>
</evidence>
<proteinExistence type="predicted"/>
<gene>
    <name evidence="3" type="ORF">CRYO30217_01077</name>
</gene>
<feature type="coiled-coil region" evidence="1">
    <location>
        <begin position="425"/>
        <end position="459"/>
    </location>
</feature>
<evidence type="ECO:0000256" key="2">
    <source>
        <dbReference type="SAM" id="MobiDB-lite"/>
    </source>
</evidence>
<evidence type="ECO:0000256" key="1">
    <source>
        <dbReference type="SAM" id="Coils"/>
    </source>
</evidence>
<reference evidence="3" key="1">
    <citation type="submission" date="2021-04" db="EMBL/GenBank/DDBJ databases">
        <authorList>
            <person name="Rodrigo-Torres L."/>
            <person name="Arahal R. D."/>
            <person name="Lucena T."/>
        </authorList>
    </citation>
    <scope>NUCLEOTIDE SEQUENCE</scope>
    <source>
        <strain evidence="3">AS29M-1</strain>
    </source>
</reference>